<evidence type="ECO:0000256" key="2">
    <source>
        <dbReference type="ARBA" id="ARBA00022692"/>
    </source>
</evidence>
<dbReference type="GO" id="GO:0016020">
    <property type="term" value="C:membrane"/>
    <property type="evidence" value="ECO:0007669"/>
    <property type="project" value="UniProtKB-SubCell"/>
</dbReference>
<dbReference type="InterPro" id="IPR006603">
    <property type="entry name" value="PQ-loop_rpt"/>
</dbReference>
<accession>A0A3R9NZH4</accession>
<evidence type="ECO:0000256" key="4">
    <source>
        <dbReference type="ARBA" id="ARBA00023136"/>
    </source>
</evidence>
<comment type="subcellular location">
    <subcellularLocation>
        <location evidence="1">Membrane</location>
        <topology evidence="1">Multi-pass membrane protein</topology>
    </subcellularLocation>
</comment>
<feature type="transmembrane region" description="Helical" evidence="5">
    <location>
        <begin position="38"/>
        <end position="59"/>
    </location>
</feature>
<dbReference type="Gene3D" id="1.20.1280.290">
    <property type="match status" value="1"/>
</dbReference>
<feature type="transmembrane region" description="Helical" evidence="5">
    <location>
        <begin position="65"/>
        <end position="82"/>
    </location>
</feature>
<dbReference type="EMBL" id="RSDW01000001">
    <property type="protein sequence ID" value="RSL17461.1"/>
    <property type="molecule type" value="Genomic_DNA"/>
</dbReference>
<evidence type="ECO:0000256" key="5">
    <source>
        <dbReference type="SAM" id="Phobius"/>
    </source>
</evidence>
<evidence type="ECO:0000313" key="7">
    <source>
        <dbReference type="Proteomes" id="UP000269669"/>
    </source>
</evidence>
<evidence type="ECO:0000313" key="6">
    <source>
        <dbReference type="EMBL" id="RSL17461.1"/>
    </source>
</evidence>
<evidence type="ECO:0000256" key="1">
    <source>
        <dbReference type="ARBA" id="ARBA00004141"/>
    </source>
</evidence>
<gene>
    <name evidence="6" type="ORF">EDE15_2996</name>
</gene>
<dbReference type="NCBIfam" id="NF037968">
    <property type="entry name" value="SemiSWEET_2"/>
    <property type="match status" value="1"/>
</dbReference>
<dbReference type="InterPro" id="IPR047662">
    <property type="entry name" value="SemiSWEET"/>
</dbReference>
<name>A0A3R9NZH4_9BACT</name>
<keyword evidence="7" id="KW-1185">Reference proteome</keyword>
<comment type="caution">
    <text evidence="6">The sequence shown here is derived from an EMBL/GenBank/DDBJ whole genome shotgun (WGS) entry which is preliminary data.</text>
</comment>
<dbReference type="RefSeq" id="WP_125485945.1">
    <property type="nucleotide sequence ID" value="NZ_RSDW01000001.1"/>
</dbReference>
<dbReference type="OrthoDB" id="122062at2"/>
<reference evidence="6 7" key="1">
    <citation type="submission" date="2018-12" db="EMBL/GenBank/DDBJ databases">
        <title>Sequencing of bacterial isolates from soil warming experiment in Harvard Forest, Massachusetts, USA.</title>
        <authorList>
            <person name="Deangelis K."/>
        </authorList>
    </citation>
    <scope>NUCLEOTIDE SEQUENCE [LARGE SCALE GENOMIC DNA]</scope>
    <source>
        <strain evidence="6 7">EB153</strain>
    </source>
</reference>
<keyword evidence="2 5" id="KW-0812">Transmembrane</keyword>
<evidence type="ECO:0000256" key="3">
    <source>
        <dbReference type="ARBA" id="ARBA00022989"/>
    </source>
</evidence>
<organism evidence="6 7">
    <name type="scientific">Edaphobacter aggregans</name>
    <dbReference type="NCBI Taxonomy" id="570835"/>
    <lineage>
        <taxon>Bacteria</taxon>
        <taxon>Pseudomonadati</taxon>
        <taxon>Acidobacteriota</taxon>
        <taxon>Terriglobia</taxon>
        <taxon>Terriglobales</taxon>
        <taxon>Acidobacteriaceae</taxon>
        <taxon>Edaphobacter</taxon>
    </lineage>
</organism>
<keyword evidence="3 5" id="KW-1133">Transmembrane helix</keyword>
<dbReference type="Pfam" id="PF04193">
    <property type="entry name" value="PQ-loop"/>
    <property type="match status" value="1"/>
</dbReference>
<protein>
    <submittedName>
        <fullName evidence="6">MtN3 and saliva related transmembrane protein</fullName>
    </submittedName>
</protein>
<dbReference type="GO" id="GO:0051119">
    <property type="term" value="F:sugar transmembrane transporter activity"/>
    <property type="evidence" value="ECO:0007669"/>
    <property type="project" value="InterPro"/>
</dbReference>
<keyword evidence="4 5" id="KW-0472">Membrane</keyword>
<dbReference type="Proteomes" id="UP000269669">
    <property type="component" value="Unassembled WGS sequence"/>
</dbReference>
<dbReference type="AlphaFoldDB" id="A0A3R9NZH4"/>
<sequence>MIRQETIDFIGYVAATCTTISFLPQLIRVVKLRTARDISLGMFSIFSIGTALWLTYGVLVRSAPVAAANAVTFVLSISILVLKLHFDRHAVKEITGV</sequence>
<proteinExistence type="predicted"/>